<evidence type="ECO:0000256" key="2">
    <source>
        <dbReference type="SAM" id="Phobius"/>
    </source>
</evidence>
<evidence type="ECO:0000313" key="4">
    <source>
        <dbReference type="EMBL" id="PKU59762.1"/>
    </source>
</evidence>
<gene>
    <name evidence="4" type="ORF">MA16_Dca021759</name>
</gene>
<organism evidence="4 5">
    <name type="scientific">Dendrobium catenatum</name>
    <dbReference type="NCBI Taxonomy" id="906689"/>
    <lineage>
        <taxon>Eukaryota</taxon>
        <taxon>Viridiplantae</taxon>
        <taxon>Streptophyta</taxon>
        <taxon>Embryophyta</taxon>
        <taxon>Tracheophyta</taxon>
        <taxon>Spermatophyta</taxon>
        <taxon>Magnoliopsida</taxon>
        <taxon>Liliopsida</taxon>
        <taxon>Asparagales</taxon>
        <taxon>Orchidaceae</taxon>
        <taxon>Epidendroideae</taxon>
        <taxon>Malaxideae</taxon>
        <taxon>Dendrobiinae</taxon>
        <taxon>Dendrobium</taxon>
    </lineage>
</organism>
<dbReference type="Pfam" id="PF14159">
    <property type="entry name" value="CAAD"/>
    <property type="match status" value="1"/>
</dbReference>
<dbReference type="PANTHER" id="PTHR33222:SF2">
    <property type="entry name" value="PROTEIN CURVATURE THYLAKOID 1D, CHLOROPLASTIC"/>
    <property type="match status" value="1"/>
</dbReference>
<dbReference type="OrthoDB" id="2014299at2759"/>
<dbReference type="GO" id="GO:0009535">
    <property type="term" value="C:chloroplast thylakoid membrane"/>
    <property type="evidence" value="ECO:0007669"/>
    <property type="project" value="TreeGrafter"/>
</dbReference>
<accession>A0A2I0V8N8</accession>
<keyword evidence="2" id="KW-0812">Transmembrane</keyword>
<keyword evidence="5" id="KW-1185">Reference proteome</keyword>
<feature type="domain" description="Cyanobacterial aminoacyl-tRNA synthetase CAAD" evidence="3">
    <location>
        <begin position="137"/>
        <end position="209"/>
    </location>
</feature>
<comment type="subcellular location">
    <subcellularLocation>
        <location evidence="1">Membrane</location>
        <topology evidence="1">Multi-pass membrane protein</topology>
    </subcellularLocation>
</comment>
<protein>
    <recommendedName>
        <fullName evidence="3">Cyanobacterial aminoacyl-tRNA synthetase CAAD domain-containing protein</fullName>
    </recommendedName>
</protein>
<reference evidence="4 5" key="1">
    <citation type="journal article" date="2016" name="Sci. Rep.">
        <title>The Dendrobium catenatum Lindl. genome sequence provides insights into polysaccharide synthase, floral development and adaptive evolution.</title>
        <authorList>
            <person name="Zhang G.Q."/>
            <person name="Xu Q."/>
            <person name="Bian C."/>
            <person name="Tsai W.C."/>
            <person name="Yeh C.M."/>
            <person name="Liu K.W."/>
            <person name="Yoshida K."/>
            <person name="Zhang L.S."/>
            <person name="Chang S.B."/>
            <person name="Chen F."/>
            <person name="Shi Y."/>
            <person name="Su Y.Y."/>
            <person name="Zhang Y.Q."/>
            <person name="Chen L.J."/>
            <person name="Yin Y."/>
            <person name="Lin M."/>
            <person name="Huang H."/>
            <person name="Deng H."/>
            <person name="Wang Z.W."/>
            <person name="Zhu S.L."/>
            <person name="Zhao X."/>
            <person name="Deng C."/>
            <person name="Niu S.C."/>
            <person name="Huang J."/>
            <person name="Wang M."/>
            <person name="Liu G.H."/>
            <person name="Yang H.J."/>
            <person name="Xiao X.J."/>
            <person name="Hsiao Y.Y."/>
            <person name="Wu W.L."/>
            <person name="Chen Y.Y."/>
            <person name="Mitsuda N."/>
            <person name="Ohme-Takagi M."/>
            <person name="Luo Y.B."/>
            <person name="Van de Peer Y."/>
            <person name="Liu Z.J."/>
        </authorList>
    </citation>
    <scope>NUCLEOTIDE SEQUENCE [LARGE SCALE GENOMIC DNA]</scope>
    <source>
        <tissue evidence="4">The whole plant</tissue>
    </source>
</reference>
<evidence type="ECO:0000256" key="1">
    <source>
        <dbReference type="ARBA" id="ARBA00004141"/>
    </source>
</evidence>
<dbReference type="InterPro" id="IPR033344">
    <property type="entry name" value="CURT1"/>
</dbReference>
<dbReference type="AlphaFoldDB" id="A0A2I0V8N8"/>
<dbReference type="STRING" id="906689.A0A2I0V8N8"/>
<dbReference type="InterPro" id="IPR025564">
    <property type="entry name" value="CAAD_dom"/>
</dbReference>
<evidence type="ECO:0000313" key="5">
    <source>
        <dbReference type="Proteomes" id="UP000233837"/>
    </source>
</evidence>
<keyword evidence="2" id="KW-0472">Membrane</keyword>
<name>A0A2I0V8N8_9ASPA</name>
<keyword evidence="2" id="KW-1133">Transmembrane helix</keyword>
<sequence>MELCCTPRALLWLSRPPSSLLPRICSSLTARPRPFLFMPKSLSSYPKPELRCPGAADSEETLTFVSEKLEEPVSSKVGEVSFDAVPVNETSNVVGQSESGDFLSEPVPADEAVSVGEKIEIVEFLSKLNLKLDSPDSYYLLLYGAGALLALWITSAIVGAIDSIPLFPKLLELVGIGYTAWFSYQYLIFKKNREDFFAKIADLRDQIIGQPDRE</sequence>
<reference evidence="4 5" key="2">
    <citation type="journal article" date="2017" name="Nature">
        <title>The Apostasia genome and the evolution of orchids.</title>
        <authorList>
            <person name="Zhang G.Q."/>
            <person name="Liu K.W."/>
            <person name="Li Z."/>
            <person name="Lohaus R."/>
            <person name="Hsiao Y.Y."/>
            <person name="Niu S.C."/>
            <person name="Wang J.Y."/>
            <person name="Lin Y.C."/>
            <person name="Xu Q."/>
            <person name="Chen L.J."/>
            <person name="Yoshida K."/>
            <person name="Fujiwara S."/>
            <person name="Wang Z.W."/>
            <person name="Zhang Y.Q."/>
            <person name="Mitsuda N."/>
            <person name="Wang M."/>
            <person name="Liu G.H."/>
            <person name="Pecoraro L."/>
            <person name="Huang H.X."/>
            <person name="Xiao X.J."/>
            <person name="Lin M."/>
            <person name="Wu X.Y."/>
            <person name="Wu W.L."/>
            <person name="Chen Y.Y."/>
            <person name="Chang S.B."/>
            <person name="Sakamoto S."/>
            <person name="Ohme-Takagi M."/>
            <person name="Yagi M."/>
            <person name="Zeng S.J."/>
            <person name="Shen C.Y."/>
            <person name="Yeh C.M."/>
            <person name="Luo Y.B."/>
            <person name="Tsai W.C."/>
            <person name="Van de Peer Y."/>
            <person name="Liu Z.J."/>
        </authorList>
    </citation>
    <scope>NUCLEOTIDE SEQUENCE [LARGE SCALE GENOMIC DNA]</scope>
    <source>
        <tissue evidence="4">The whole plant</tissue>
    </source>
</reference>
<dbReference type="EMBL" id="KZ504068">
    <property type="protein sequence ID" value="PKU59762.1"/>
    <property type="molecule type" value="Genomic_DNA"/>
</dbReference>
<proteinExistence type="predicted"/>
<evidence type="ECO:0000259" key="3">
    <source>
        <dbReference type="Pfam" id="PF14159"/>
    </source>
</evidence>
<dbReference type="PANTHER" id="PTHR33222">
    <property type="match status" value="1"/>
</dbReference>
<dbReference type="Proteomes" id="UP000233837">
    <property type="component" value="Unassembled WGS sequence"/>
</dbReference>
<feature type="transmembrane region" description="Helical" evidence="2">
    <location>
        <begin position="138"/>
        <end position="158"/>
    </location>
</feature>
<feature type="transmembrane region" description="Helical" evidence="2">
    <location>
        <begin position="170"/>
        <end position="189"/>
    </location>
</feature>